<sequence length="138" mass="15686">MKLLKLLFVVLLFACNDDSKDTPTTGEPKQIVVEMDAAASNVTDVSGTYTLEANKEYCVREDGKYKILLVKSVYTDKEGKEKDILTYGILDVAKNKYLYYTAGIDVAKRLERDWNFYDDNNPDNADKQLVCTSHPKEE</sequence>
<name>A0A174FPC2_9BACE</name>
<reference evidence="1 2" key="1">
    <citation type="submission" date="2016-10" db="EMBL/GenBank/DDBJ databases">
        <authorList>
            <person name="de Groot N.N."/>
        </authorList>
    </citation>
    <scope>NUCLEOTIDE SEQUENCE [LARGE SCALE GENOMIC DNA]</scope>
    <source>
        <strain evidence="1 2">NLAE-zl-C202</strain>
    </source>
</reference>
<dbReference type="EMBL" id="FOUM01000002">
    <property type="protein sequence ID" value="SFM28259.1"/>
    <property type="molecule type" value="Genomic_DNA"/>
</dbReference>
<accession>A0A174FPC2</accession>
<gene>
    <name evidence="1" type="ORF">SAMN05216250_102158</name>
</gene>
<evidence type="ECO:0000313" key="2">
    <source>
        <dbReference type="Proteomes" id="UP000183766"/>
    </source>
</evidence>
<dbReference type="Proteomes" id="UP000183766">
    <property type="component" value="Unassembled WGS sequence"/>
</dbReference>
<organism evidence="1 2">
    <name type="scientific">Bacteroides xylanisolvens</name>
    <dbReference type="NCBI Taxonomy" id="371601"/>
    <lineage>
        <taxon>Bacteria</taxon>
        <taxon>Pseudomonadati</taxon>
        <taxon>Bacteroidota</taxon>
        <taxon>Bacteroidia</taxon>
        <taxon>Bacteroidales</taxon>
        <taxon>Bacteroidaceae</taxon>
        <taxon>Bacteroides</taxon>
    </lineage>
</organism>
<dbReference type="RefSeq" id="WP_009038806.1">
    <property type="nucleotide sequence ID" value="NZ_FOUM01000002.1"/>
</dbReference>
<evidence type="ECO:0000313" key="1">
    <source>
        <dbReference type="EMBL" id="SFM28259.1"/>
    </source>
</evidence>
<proteinExistence type="predicted"/>
<protein>
    <submittedName>
        <fullName evidence="1">Uncharacterized protein</fullName>
    </submittedName>
</protein>
<dbReference type="AlphaFoldDB" id="A0A174FPC2"/>